<reference evidence="1 2" key="1">
    <citation type="journal article" date="2005" name="Science">
        <title>The genome of the basidiomycetous yeast and human pathogen Cryptococcus neoformans.</title>
        <authorList>
            <person name="Loftus B.J."/>
            <person name="Fung E."/>
            <person name="Roncaglia P."/>
            <person name="Rowley D."/>
            <person name="Amedeo P."/>
            <person name="Bruno D."/>
            <person name="Vamathevan J."/>
            <person name="Miranda M."/>
            <person name="Anderson I.J."/>
            <person name="Fraser J.A."/>
            <person name="Allen J.E."/>
            <person name="Bosdet I.E."/>
            <person name="Brent M.R."/>
            <person name="Chiu R."/>
            <person name="Doering T.L."/>
            <person name="Donlin M.J."/>
            <person name="D'Souza C.A."/>
            <person name="Fox D.S."/>
            <person name="Grinberg V."/>
            <person name="Fu J."/>
            <person name="Fukushima M."/>
            <person name="Haas B.J."/>
            <person name="Huang J.C."/>
            <person name="Janbon G."/>
            <person name="Jones S.J."/>
            <person name="Koo H.L."/>
            <person name="Krzywinski M.I."/>
            <person name="Kwon-Chung J.K."/>
            <person name="Lengeler K.B."/>
            <person name="Maiti R."/>
            <person name="Marra M.A."/>
            <person name="Marra R.E."/>
            <person name="Mathewson C.A."/>
            <person name="Mitchell T.G."/>
            <person name="Pertea M."/>
            <person name="Riggs F.R."/>
            <person name="Salzberg S.L."/>
            <person name="Schein J.E."/>
            <person name="Shvartsbeyn A."/>
            <person name="Shin H."/>
            <person name="Shumway M."/>
            <person name="Specht C.A."/>
            <person name="Suh B.B."/>
            <person name="Tenney A."/>
            <person name="Utterback T.R."/>
            <person name="Wickes B.L."/>
            <person name="Wortman J.R."/>
            <person name="Wye N.H."/>
            <person name="Kronstad J.W."/>
            <person name="Lodge J.K."/>
            <person name="Heitman J."/>
            <person name="Davis R.W."/>
            <person name="Fraser C.M."/>
            <person name="Hyman R.W."/>
        </authorList>
    </citation>
    <scope>NUCLEOTIDE SEQUENCE [LARGE SCALE GENOMIC DNA]</scope>
    <source>
        <strain evidence="2">JEC21 / ATCC MYA-565</strain>
    </source>
</reference>
<evidence type="ECO:0000313" key="2">
    <source>
        <dbReference type="Proteomes" id="UP000002149"/>
    </source>
</evidence>
<dbReference type="Proteomes" id="UP000002149">
    <property type="component" value="Chromosome 10"/>
</dbReference>
<name>Q5KA42_CRYD1</name>
<dbReference type="Pfam" id="PF12586">
    <property type="entry name" value="DUF3760"/>
    <property type="match status" value="1"/>
</dbReference>
<dbReference type="KEGG" id="cne:CNJ03150"/>
<dbReference type="PaxDb" id="214684-Q5KA42"/>
<organism evidence="1 2">
    <name type="scientific">Cryptococcus deneoformans (strain JEC21 / ATCC MYA-565)</name>
    <name type="common">Cryptococcus neoformans var. neoformans serotype D</name>
    <dbReference type="NCBI Taxonomy" id="214684"/>
    <lineage>
        <taxon>Eukaryota</taxon>
        <taxon>Fungi</taxon>
        <taxon>Dikarya</taxon>
        <taxon>Basidiomycota</taxon>
        <taxon>Agaricomycotina</taxon>
        <taxon>Tremellomycetes</taxon>
        <taxon>Tremellales</taxon>
        <taxon>Cryptococcaceae</taxon>
        <taxon>Cryptococcus</taxon>
        <taxon>Cryptococcus neoformans species complex</taxon>
    </lineage>
</organism>
<accession>Q55LE7</accession>
<dbReference type="GeneID" id="3254169"/>
<accession>Q5KA42</accession>
<gene>
    <name evidence="1" type="ordered locus">CNJ03150</name>
</gene>
<dbReference type="HOGENOM" id="CLU_725659_0_0_1"/>
<dbReference type="OMA" id="TSHSANC"/>
<dbReference type="VEuPathDB" id="FungiDB:CNJ03150"/>
<sequence>MFTKKKYTFASQQIISRVNRAFNKSSADSISFDSPVDSSPPGTQALPFAPKFFLSLYTSEGPSTQEIALFTRLYPVHRQILEEYAVLQPITALCLSRASYAVCLPVVLRTITACHDRLSRFALKPDLSNLRASLSVGGLLYAEHLAIDCFSALGQLINHKREFYLRGEIGPKPFARIRWVEMSLKASGCCSIWMPSSEPVSCRFWFRLLCELVQSVEGGLEGLVVHLQGKEVRQEFFEHTQLLLDALQPRTAIIKLSKDDWPRSANYINLGPWPKGRRLIIEFLPAPDQDSYTSHSANCVRSSQCLVLAEIIPMHVMELAKGYGQWRKVWEDGFMVEYRTPQAERIRSTVGKWPYRKMSEGEVEDVEQFAYEHCNFIEIPA</sequence>
<dbReference type="InParanoid" id="Q5KA42"/>
<dbReference type="OrthoDB" id="2568742at2759"/>
<protein>
    <submittedName>
        <fullName evidence="1">Expressed protein</fullName>
    </submittedName>
</protein>
<dbReference type="STRING" id="214684.Q5KA42"/>
<dbReference type="RefSeq" id="XP_567394.1">
    <property type="nucleotide sequence ID" value="XM_567394.2"/>
</dbReference>
<dbReference type="EMBL" id="AE017350">
    <property type="protein sequence ID" value="AAW45877.1"/>
    <property type="molecule type" value="Genomic_DNA"/>
</dbReference>
<dbReference type="AlphaFoldDB" id="Q5KA42"/>
<evidence type="ECO:0000313" key="1">
    <source>
        <dbReference type="EMBL" id="AAW45877.1"/>
    </source>
</evidence>
<dbReference type="InterPro" id="IPR022235">
    <property type="entry name" value="DUF3760"/>
</dbReference>
<keyword evidence="2" id="KW-1185">Reference proteome</keyword>
<proteinExistence type="predicted"/>